<dbReference type="InterPro" id="IPR050508">
    <property type="entry name" value="Methyltransf_Superfamily"/>
</dbReference>
<dbReference type="RefSeq" id="WP_130431985.1">
    <property type="nucleotide sequence ID" value="NZ_SGXF01000001.1"/>
</dbReference>
<dbReference type="Pfam" id="PF13847">
    <property type="entry name" value="Methyltransf_31"/>
    <property type="match status" value="1"/>
</dbReference>
<organism evidence="2 3">
    <name type="scientific">Cuneatibacter caecimuris</name>
    <dbReference type="NCBI Taxonomy" id="1796618"/>
    <lineage>
        <taxon>Bacteria</taxon>
        <taxon>Bacillati</taxon>
        <taxon>Bacillota</taxon>
        <taxon>Clostridia</taxon>
        <taxon>Lachnospirales</taxon>
        <taxon>Lachnospiraceae</taxon>
        <taxon>Cuneatibacter</taxon>
    </lineage>
</organism>
<proteinExistence type="predicted"/>
<evidence type="ECO:0000313" key="3">
    <source>
        <dbReference type="Proteomes" id="UP000292927"/>
    </source>
</evidence>
<keyword evidence="2" id="KW-0808">Transferase</keyword>
<dbReference type="GO" id="GO:0032259">
    <property type="term" value="P:methylation"/>
    <property type="evidence" value="ECO:0007669"/>
    <property type="project" value="UniProtKB-KW"/>
</dbReference>
<name>A0A4Q7PM95_9FIRM</name>
<comment type="caution">
    <text evidence="2">The sequence shown here is derived from an EMBL/GenBank/DDBJ whole genome shotgun (WGS) entry which is preliminary data.</text>
</comment>
<dbReference type="Gene3D" id="3.40.50.150">
    <property type="entry name" value="Vaccinia Virus protein VP39"/>
    <property type="match status" value="1"/>
</dbReference>
<dbReference type="PANTHER" id="PTHR42912:SF93">
    <property type="entry name" value="N6-ADENOSINE-METHYLTRANSFERASE TMT1A"/>
    <property type="match status" value="1"/>
</dbReference>
<dbReference type="InterPro" id="IPR029063">
    <property type="entry name" value="SAM-dependent_MTases_sf"/>
</dbReference>
<dbReference type="PANTHER" id="PTHR42912">
    <property type="entry name" value="METHYLTRANSFERASE"/>
    <property type="match status" value="1"/>
</dbReference>
<evidence type="ECO:0000259" key="1">
    <source>
        <dbReference type="Pfam" id="PF13847"/>
    </source>
</evidence>
<dbReference type="AlphaFoldDB" id="A0A4Q7PM95"/>
<dbReference type="GO" id="GO:0008168">
    <property type="term" value="F:methyltransferase activity"/>
    <property type="evidence" value="ECO:0007669"/>
    <property type="project" value="UniProtKB-KW"/>
</dbReference>
<evidence type="ECO:0000313" key="2">
    <source>
        <dbReference type="EMBL" id="RZT01992.1"/>
    </source>
</evidence>
<accession>A0A4Q7PM95</accession>
<keyword evidence="2" id="KW-0489">Methyltransferase</keyword>
<reference evidence="2 3" key="1">
    <citation type="submission" date="2019-02" db="EMBL/GenBank/DDBJ databases">
        <title>Genomic Encyclopedia of Type Strains, Phase IV (KMG-IV): sequencing the most valuable type-strain genomes for metagenomic binning, comparative biology and taxonomic classification.</title>
        <authorList>
            <person name="Goeker M."/>
        </authorList>
    </citation>
    <scope>NUCLEOTIDE SEQUENCE [LARGE SCALE GENOMIC DNA]</scope>
    <source>
        <strain evidence="2 3">DSM 29486</strain>
    </source>
</reference>
<protein>
    <submittedName>
        <fullName evidence="2">Methyltransferase family protein</fullName>
    </submittedName>
</protein>
<dbReference type="InterPro" id="IPR025714">
    <property type="entry name" value="Methyltranfer_dom"/>
</dbReference>
<dbReference type="EMBL" id="SGXF01000001">
    <property type="protein sequence ID" value="RZT01992.1"/>
    <property type="molecule type" value="Genomic_DNA"/>
</dbReference>
<dbReference type="CDD" id="cd02440">
    <property type="entry name" value="AdoMet_MTases"/>
    <property type="match status" value="1"/>
</dbReference>
<sequence length="222" mass="25469">MEEKYLKAITTENNIYRELQQEVQVPATTNTGWKELDEALDWLCMGAEKILDFGCGNGSMLFHCALRGTKEHLGIDLAEEGIRLARLRAEKMPAGNYRFLEGSSEALSGEPDSSVDSVILSNILDNLYPEDAETVLNEVNRLLRPGGKLMVKLNPFLAEEQITEWGIRKIREDLLDDGLILWNRSTEAWQEYLKHWFSAESYAEMWIPEAEQVNRIFCLRKK</sequence>
<dbReference type="Proteomes" id="UP000292927">
    <property type="component" value="Unassembled WGS sequence"/>
</dbReference>
<keyword evidence="3" id="KW-1185">Reference proteome</keyword>
<dbReference type="OrthoDB" id="1707222at2"/>
<gene>
    <name evidence="2" type="ORF">EV209_0092</name>
</gene>
<feature type="domain" description="Methyltransferase" evidence="1">
    <location>
        <begin position="48"/>
        <end position="153"/>
    </location>
</feature>
<dbReference type="SUPFAM" id="SSF53335">
    <property type="entry name" value="S-adenosyl-L-methionine-dependent methyltransferases"/>
    <property type="match status" value="1"/>
</dbReference>